<evidence type="ECO:0000313" key="6">
    <source>
        <dbReference type="Proteomes" id="UP000520814"/>
    </source>
</evidence>
<dbReference type="Pfam" id="PF16216">
    <property type="entry name" value="GxGYxYP_N"/>
    <property type="match status" value="1"/>
</dbReference>
<feature type="domain" description="GxGYxYP putative glycoside hydrolase third N-terminal" evidence="4">
    <location>
        <begin position="425"/>
        <end position="528"/>
    </location>
</feature>
<proteinExistence type="predicted"/>
<accession>A0A7W9W6L7</accession>
<dbReference type="PANTHER" id="PTHR37321">
    <property type="entry name" value="EXPORTED PROTEIN-RELATED"/>
    <property type="match status" value="1"/>
</dbReference>
<evidence type="ECO:0000259" key="1">
    <source>
        <dbReference type="Pfam" id="PF14323"/>
    </source>
</evidence>
<sequence length="775" mass="85328">MSFPRVAVFDERDFPTYGVSAQLTPRNLVHDLKAAGFEAELLDSTALADTSRFNAQRFAALILPQGNTFPKVAFANLRRFHQDKGSLITSGIPFTHPVIRKDGAFVDTGHEDAPARFGENGIGVGGFAGPGKTTAPATIATGDPLRLKGIVTETPLPRPAPQWLDPKSLPQGVRLIPALGDAARPLVALVVHESGPFAGAVDAWTFRLGQRDREGYESQQLVVRATVAALAQAGKLSVSETTSAFRRLDALPRPAVYSDVVLPTVPRRYSTFQPKLPPPARQLHVADIRKLTPDEKVFLFSLQGLVNRTQPRIYFLTDDDDTLWLDELQRQGATDKPLMVSDPFSLLETFKNEYRGAVVCDPKVYASPCVAVTLAGQESLLVCKTPALAKRHKLAIKTDLRGKFANNAAALRFIRTKLIAKQDPYLTCSLDPVRFDQGGLDHLIASKASVFWITGPKAAHLPGADMAAELEELRAYLAKLPLGAVVRGFWWHGDGMGLQEDDGVALGSRFGKITLVSDLITNLSVHSGVPAATLKQKPRPAPPKFDPTKVYVCFTMSDGDNLCTWRGYFRRYFEDPMRGQIPVGWGMGPTLIDLAPTWARWYYEHATENDEFICDVSGVAYIYPPSWGTALRDRDAAFRYFYGRTQEYMAKMDMNTVRLMDVDTADIAKVGPLLPQTTYLMPDYGHAGVTNYHELTYTLPTGQSVFRAATSGSGPEHFAKQIRERAGQNRPAFINAFIWNWGSKLGDLKKTLEILGDDFVAVTPSQLQALYKQSG</sequence>
<evidence type="ECO:0000259" key="2">
    <source>
        <dbReference type="Pfam" id="PF16216"/>
    </source>
</evidence>
<evidence type="ECO:0000313" key="5">
    <source>
        <dbReference type="EMBL" id="MBB6049697.1"/>
    </source>
</evidence>
<reference evidence="5 6" key="1">
    <citation type="submission" date="2020-08" db="EMBL/GenBank/DDBJ databases">
        <title>Genomic Encyclopedia of Type Strains, Phase IV (KMG-IV): sequencing the most valuable type-strain genomes for metagenomic binning, comparative biology and taxonomic classification.</title>
        <authorList>
            <person name="Goeker M."/>
        </authorList>
    </citation>
    <scope>NUCLEOTIDE SEQUENCE [LARGE SCALE GENOMIC DNA]</scope>
    <source>
        <strain evidence="5 6">DSM 23562</strain>
    </source>
</reference>
<feature type="domain" description="GxGYxYP putative glycoside hydrolase second N-terminal" evidence="3">
    <location>
        <begin position="355"/>
        <end position="409"/>
    </location>
</feature>
<dbReference type="RefSeq" id="WP_184193292.1">
    <property type="nucleotide sequence ID" value="NZ_JACHGW010000001.1"/>
</dbReference>
<name>A0A7W9W6L7_ARMRO</name>
<gene>
    <name evidence="5" type="ORF">HNQ39_001459</name>
</gene>
<dbReference type="InterPro" id="IPR048310">
    <property type="entry name" value="GxGYxYP_N_2nd"/>
</dbReference>
<dbReference type="InterPro" id="IPR025832">
    <property type="entry name" value="GxGYxYP_C"/>
</dbReference>
<comment type="caution">
    <text evidence="5">The sequence shown here is derived from an EMBL/GenBank/DDBJ whole genome shotgun (WGS) entry which is preliminary data.</text>
</comment>
<dbReference type="PANTHER" id="PTHR37321:SF1">
    <property type="entry name" value="EXPORTED PROTEIN"/>
    <property type="match status" value="1"/>
</dbReference>
<dbReference type="AlphaFoldDB" id="A0A7W9W6L7"/>
<dbReference type="Pfam" id="PF20958">
    <property type="entry name" value="GxGYxYP_N_3rd"/>
    <property type="match status" value="1"/>
</dbReference>
<protein>
    <submittedName>
        <fullName evidence="5">Uncharacterized protein</fullName>
    </submittedName>
</protein>
<dbReference type="InterPro" id="IPR032626">
    <property type="entry name" value="GxGYxYP_N_1st"/>
</dbReference>
<evidence type="ECO:0000259" key="3">
    <source>
        <dbReference type="Pfam" id="PF20957"/>
    </source>
</evidence>
<dbReference type="EMBL" id="JACHGW010000001">
    <property type="protein sequence ID" value="MBB6049697.1"/>
    <property type="molecule type" value="Genomic_DNA"/>
</dbReference>
<dbReference type="Pfam" id="PF20957">
    <property type="entry name" value="GxGYxYP_N_2nd"/>
    <property type="match status" value="1"/>
</dbReference>
<feature type="domain" description="GxGYxYP putative glycoside hydrolase C-terminal" evidence="1">
    <location>
        <begin position="549"/>
        <end position="772"/>
    </location>
</feature>
<dbReference type="Proteomes" id="UP000520814">
    <property type="component" value="Unassembled WGS sequence"/>
</dbReference>
<dbReference type="InterPro" id="IPR038410">
    <property type="entry name" value="GxGYxYP_C_sf"/>
</dbReference>
<evidence type="ECO:0000259" key="4">
    <source>
        <dbReference type="Pfam" id="PF20958"/>
    </source>
</evidence>
<dbReference type="Gene3D" id="3.20.20.490">
    <property type="entry name" value="GxGYxYP glycoside hydrolase, C-terminal domain"/>
    <property type="match status" value="1"/>
</dbReference>
<feature type="domain" description="GxGYxYP putative glycoside hydrolase first N-terminal" evidence="2">
    <location>
        <begin position="283"/>
        <end position="352"/>
    </location>
</feature>
<organism evidence="5 6">
    <name type="scientific">Armatimonas rosea</name>
    <dbReference type="NCBI Taxonomy" id="685828"/>
    <lineage>
        <taxon>Bacteria</taxon>
        <taxon>Bacillati</taxon>
        <taxon>Armatimonadota</taxon>
        <taxon>Armatimonadia</taxon>
        <taxon>Armatimonadales</taxon>
        <taxon>Armatimonadaceae</taxon>
        <taxon>Armatimonas</taxon>
    </lineage>
</organism>
<dbReference type="InterPro" id="IPR048309">
    <property type="entry name" value="GxGYxYP_N_3rd"/>
</dbReference>
<dbReference type="Pfam" id="PF14323">
    <property type="entry name" value="GxGYxYP_C"/>
    <property type="match status" value="1"/>
</dbReference>
<keyword evidence="6" id="KW-1185">Reference proteome</keyword>